<gene>
    <name evidence="2" type="ORF">Vafri_20197</name>
</gene>
<feature type="region of interest" description="Disordered" evidence="1">
    <location>
        <begin position="1"/>
        <end position="39"/>
    </location>
</feature>
<dbReference type="AlphaFoldDB" id="A0A8J4FA62"/>
<keyword evidence="3" id="KW-1185">Reference proteome</keyword>
<evidence type="ECO:0000256" key="1">
    <source>
        <dbReference type="SAM" id="MobiDB-lite"/>
    </source>
</evidence>
<name>A0A8J4FA62_9CHLO</name>
<feature type="non-terminal residue" evidence="2">
    <location>
        <position position="104"/>
    </location>
</feature>
<organism evidence="2 3">
    <name type="scientific">Volvox africanus</name>
    <dbReference type="NCBI Taxonomy" id="51714"/>
    <lineage>
        <taxon>Eukaryota</taxon>
        <taxon>Viridiplantae</taxon>
        <taxon>Chlorophyta</taxon>
        <taxon>core chlorophytes</taxon>
        <taxon>Chlorophyceae</taxon>
        <taxon>CS clade</taxon>
        <taxon>Chlamydomonadales</taxon>
        <taxon>Volvocaceae</taxon>
        <taxon>Volvox</taxon>
    </lineage>
</organism>
<protein>
    <submittedName>
        <fullName evidence="2">Uncharacterized protein</fullName>
    </submittedName>
</protein>
<evidence type="ECO:0000313" key="2">
    <source>
        <dbReference type="EMBL" id="GIL66713.1"/>
    </source>
</evidence>
<evidence type="ECO:0000313" key="3">
    <source>
        <dbReference type="Proteomes" id="UP000747399"/>
    </source>
</evidence>
<comment type="caution">
    <text evidence="2">The sequence shown here is derived from an EMBL/GenBank/DDBJ whole genome shotgun (WGS) entry which is preliminary data.</text>
</comment>
<feature type="compositionally biased region" description="Polar residues" evidence="1">
    <location>
        <begin position="18"/>
        <end position="33"/>
    </location>
</feature>
<dbReference type="EMBL" id="BNCO01000089">
    <property type="protein sequence ID" value="GIL66713.1"/>
    <property type="molecule type" value="Genomic_DNA"/>
</dbReference>
<sequence length="104" mass="11100">GQGQRRIDWRRNDLGAATPTTDQSRTSYASGSQKGVDPGLQTKLDCEVGVTAGFSPCKVTAGVGSERSEDAVGACLSADYTGVTCLIVLHVKPEVRHVLRVFHR</sequence>
<proteinExistence type="predicted"/>
<feature type="non-terminal residue" evidence="2">
    <location>
        <position position="1"/>
    </location>
</feature>
<accession>A0A8J4FA62</accession>
<feature type="compositionally biased region" description="Basic and acidic residues" evidence="1">
    <location>
        <begin position="1"/>
        <end position="13"/>
    </location>
</feature>
<dbReference type="Proteomes" id="UP000747399">
    <property type="component" value="Unassembled WGS sequence"/>
</dbReference>
<reference evidence="2" key="1">
    <citation type="journal article" date="2021" name="Proc. Natl. Acad. Sci. U.S.A.">
        <title>Three genomes in the algal genus Volvox reveal the fate of a haploid sex-determining region after a transition to homothallism.</title>
        <authorList>
            <person name="Yamamoto K."/>
            <person name="Hamaji T."/>
            <person name="Kawai-Toyooka H."/>
            <person name="Matsuzaki R."/>
            <person name="Takahashi F."/>
            <person name="Nishimura Y."/>
            <person name="Kawachi M."/>
            <person name="Noguchi H."/>
            <person name="Minakuchi Y."/>
            <person name="Umen J.G."/>
            <person name="Toyoda A."/>
            <person name="Nozaki H."/>
        </authorList>
    </citation>
    <scope>NUCLEOTIDE SEQUENCE</scope>
    <source>
        <strain evidence="2">NIES-3780</strain>
    </source>
</reference>